<protein>
    <submittedName>
        <fullName evidence="3">Por secretion system C-terminal sorting domain-containing protein</fullName>
    </submittedName>
</protein>
<reference evidence="4" key="1">
    <citation type="submission" date="2016-10" db="EMBL/GenBank/DDBJ databases">
        <authorList>
            <person name="Varghese N."/>
            <person name="Submissions S."/>
        </authorList>
    </citation>
    <scope>NUCLEOTIDE SEQUENCE [LARGE SCALE GENOMIC DNA]</scope>
    <source>
        <strain evidence="4">DSM 21580</strain>
    </source>
</reference>
<feature type="domain" description="Secretion system C-terminal sorting" evidence="2">
    <location>
        <begin position="161"/>
        <end position="223"/>
    </location>
</feature>
<organism evidence="3 4">
    <name type="scientific">Halpernia humi</name>
    <dbReference type="NCBI Taxonomy" id="493375"/>
    <lineage>
        <taxon>Bacteria</taxon>
        <taxon>Pseudomonadati</taxon>
        <taxon>Bacteroidota</taxon>
        <taxon>Flavobacteriia</taxon>
        <taxon>Flavobacteriales</taxon>
        <taxon>Weeksellaceae</taxon>
        <taxon>Chryseobacterium group</taxon>
        <taxon>Halpernia</taxon>
    </lineage>
</organism>
<sequence>MKKAFIFSAICIGTLIFSQTINFKGCIPLFDDQMFTLNQTSTDSFGKKIYVTTPVNGDQPCGGIGTCEFKLQWNDTAGRWEFLADKGNGDFVDPFLIYYSTTQNTSADNPPNASIGTWVENTAVTTGACGGDLTDTNSTFTGDVRTTTLAVNEFDSTKITVYPNPATEYVNISGLSNIKTIKIISIDGKLISILKNSNKINVGKLARGVYFLEIQTDNAVIKRVKFIKK</sequence>
<name>A0A1H5Y727_9FLAO</name>
<evidence type="ECO:0000259" key="2">
    <source>
        <dbReference type="Pfam" id="PF18962"/>
    </source>
</evidence>
<dbReference type="Pfam" id="PF18962">
    <property type="entry name" value="Por_Secre_tail"/>
    <property type="match status" value="1"/>
</dbReference>
<evidence type="ECO:0000256" key="1">
    <source>
        <dbReference type="ARBA" id="ARBA00022729"/>
    </source>
</evidence>
<dbReference type="InterPro" id="IPR026444">
    <property type="entry name" value="Secre_tail"/>
</dbReference>
<evidence type="ECO:0000313" key="3">
    <source>
        <dbReference type="EMBL" id="SEG19410.1"/>
    </source>
</evidence>
<gene>
    <name evidence="3" type="ORF">SAMN05421847_1691</name>
</gene>
<keyword evidence="1" id="KW-0732">Signal</keyword>
<dbReference type="AlphaFoldDB" id="A0A1H5Y727"/>
<dbReference type="Proteomes" id="UP000236738">
    <property type="component" value="Unassembled WGS sequence"/>
</dbReference>
<dbReference type="OrthoDB" id="1345084at2"/>
<evidence type="ECO:0000313" key="4">
    <source>
        <dbReference type="Proteomes" id="UP000236738"/>
    </source>
</evidence>
<keyword evidence="4" id="KW-1185">Reference proteome</keyword>
<accession>A0A1H5Y727</accession>
<proteinExistence type="predicted"/>
<dbReference type="NCBIfam" id="TIGR04183">
    <property type="entry name" value="Por_Secre_tail"/>
    <property type="match status" value="1"/>
</dbReference>
<dbReference type="EMBL" id="FNUS01000003">
    <property type="protein sequence ID" value="SEG19410.1"/>
    <property type="molecule type" value="Genomic_DNA"/>
</dbReference>
<dbReference type="RefSeq" id="WP_103913648.1">
    <property type="nucleotide sequence ID" value="NZ_FNUS01000003.1"/>
</dbReference>